<evidence type="ECO:0000256" key="1">
    <source>
        <dbReference type="SAM" id="MobiDB-lite"/>
    </source>
</evidence>
<feature type="region of interest" description="Disordered" evidence="1">
    <location>
        <begin position="103"/>
        <end position="191"/>
    </location>
</feature>
<dbReference type="Proteomes" id="UP000265515">
    <property type="component" value="Unassembled WGS sequence"/>
</dbReference>
<comment type="caution">
    <text evidence="2">The sequence shown here is derived from an EMBL/GenBank/DDBJ whole genome shotgun (WGS) entry which is preliminary data.</text>
</comment>
<dbReference type="AlphaFoldDB" id="A0A388M1M5"/>
<proteinExistence type="predicted"/>
<feature type="compositionally biased region" description="Basic and acidic residues" evidence="1">
    <location>
        <begin position="152"/>
        <end position="164"/>
    </location>
</feature>
<feature type="compositionally biased region" description="Acidic residues" evidence="1">
    <location>
        <begin position="106"/>
        <end position="151"/>
    </location>
</feature>
<dbReference type="EMBL" id="BFEA01000676">
    <property type="protein sequence ID" value="GBG88487.1"/>
    <property type="molecule type" value="Genomic_DNA"/>
</dbReference>
<keyword evidence="3" id="KW-1185">Reference proteome</keyword>
<organism evidence="2 3">
    <name type="scientific">Chara braunii</name>
    <name type="common">Braun's stonewort</name>
    <dbReference type="NCBI Taxonomy" id="69332"/>
    <lineage>
        <taxon>Eukaryota</taxon>
        <taxon>Viridiplantae</taxon>
        <taxon>Streptophyta</taxon>
        <taxon>Charophyceae</taxon>
        <taxon>Charales</taxon>
        <taxon>Characeae</taxon>
        <taxon>Chara</taxon>
    </lineage>
</organism>
<protein>
    <submittedName>
        <fullName evidence="2">Uncharacterized protein</fullName>
    </submittedName>
</protein>
<reference evidence="2 3" key="1">
    <citation type="journal article" date="2018" name="Cell">
        <title>The Chara Genome: Secondary Complexity and Implications for Plant Terrestrialization.</title>
        <authorList>
            <person name="Nishiyama T."/>
            <person name="Sakayama H."/>
            <person name="Vries J.D."/>
            <person name="Buschmann H."/>
            <person name="Saint-Marcoux D."/>
            <person name="Ullrich K.K."/>
            <person name="Haas F.B."/>
            <person name="Vanderstraeten L."/>
            <person name="Becker D."/>
            <person name="Lang D."/>
            <person name="Vosolsobe S."/>
            <person name="Rombauts S."/>
            <person name="Wilhelmsson P.K.I."/>
            <person name="Janitza P."/>
            <person name="Kern R."/>
            <person name="Heyl A."/>
            <person name="Rumpler F."/>
            <person name="Villalobos L.I.A.C."/>
            <person name="Clay J.M."/>
            <person name="Skokan R."/>
            <person name="Toyoda A."/>
            <person name="Suzuki Y."/>
            <person name="Kagoshima H."/>
            <person name="Schijlen E."/>
            <person name="Tajeshwar N."/>
            <person name="Catarino B."/>
            <person name="Hetherington A.J."/>
            <person name="Saltykova A."/>
            <person name="Bonnot C."/>
            <person name="Breuninger H."/>
            <person name="Symeonidi A."/>
            <person name="Radhakrishnan G.V."/>
            <person name="Van Nieuwerburgh F."/>
            <person name="Deforce D."/>
            <person name="Chang C."/>
            <person name="Karol K.G."/>
            <person name="Hedrich R."/>
            <person name="Ulvskov P."/>
            <person name="Glockner G."/>
            <person name="Delwiche C.F."/>
            <person name="Petrasek J."/>
            <person name="Van de Peer Y."/>
            <person name="Friml J."/>
            <person name="Beilby M."/>
            <person name="Dolan L."/>
            <person name="Kohara Y."/>
            <person name="Sugano S."/>
            <person name="Fujiyama A."/>
            <person name="Delaux P.-M."/>
            <person name="Quint M."/>
            <person name="TheiBen G."/>
            <person name="Hagemann M."/>
            <person name="Harholt J."/>
            <person name="Dunand C."/>
            <person name="Zachgo S."/>
            <person name="Langdale J."/>
            <person name="Maumus F."/>
            <person name="Straeten D.V.D."/>
            <person name="Gould S.B."/>
            <person name="Rensing S.A."/>
        </authorList>
    </citation>
    <scope>NUCLEOTIDE SEQUENCE [LARGE SCALE GENOMIC DNA]</scope>
    <source>
        <strain evidence="2 3">S276</strain>
    </source>
</reference>
<feature type="compositionally biased region" description="Basic residues" evidence="1">
    <location>
        <begin position="165"/>
        <end position="180"/>
    </location>
</feature>
<sequence>MEGELLGIVFGKVEEGHLEAITDELLVFLAQLVDDLPLDILLRCDGKSGSDVLARALAPHLLWSTCTELDGDNCFYPYPSLYLEIDVTDLTLWDPFIRRENVLGASDEEEEEEEEKEEEEEEEEEEESEEEESGTDRDDPDYIGFEEEEEERGTGEPRSRPLEAKRKRKLKRNGGGRKRRANDLSTSLNGRHHSYCWAIRR</sequence>
<name>A0A388M1M5_CHABU</name>
<evidence type="ECO:0000313" key="2">
    <source>
        <dbReference type="EMBL" id="GBG88487.1"/>
    </source>
</evidence>
<gene>
    <name evidence="2" type="ORF">CBR_g47957</name>
</gene>
<dbReference type="Gramene" id="GBG88487">
    <property type="protein sequence ID" value="GBG88487"/>
    <property type="gene ID" value="CBR_g47957"/>
</dbReference>
<accession>A0A388M1M5</accession>
<evidence type="ECO:0000313" key="3">
    <source>
        <dbReference type="Proteomes" id="UP000265515"/>
    </source>
</evidence>